<dbReference type="AlphaFoldDB" id="A0A1C7M9J8"/>
<feature type="region of interest" description="Disordered" evidence="1">
    <location>
        <begin position="154"/>
        <end position="185"/>
    </location>
</feature>
<reference evidence="2 3" key="1">
    <citation type="submission" date="2016-03" db="EMBL/GenBank/DDBJ databases">
        <title>Whole genome sequencing of Grifola frondosa 9006-11.</title>
        <authorList>
            <person name="Min B."/>
            <person name="Park H."/>
            <person name="Kim J.-G."/>
            <person name="Cho H."/>
            <person name="Oh Y.-L."/>
            <person name="Kong W.-S."/>
            <person name="Choi I.-G."/>
        </authorList>
    </citation>
    <scope>NUCLEOTIDE SEQUENCE [LARGE SCALE GENOMIC DNA]</scope>
    <source>
        <strain evidence="2 3">9006-11</strain>
    </source>
</reference>
<evidence type="ECO:0000313" key="2">
    <source>
        <dbReference type="EMBL" id="OBZ73257.1"/>
    </source>
</evidence>
<dbReference type="Proteomes" id="UP000092993">
    <property type="component" value="Unassembled WGS sequence"/>
</dbReference>
<comment type="caution">
    <text evidence="2">The sequence shown here is derived from an EMBL/GenBank/DDBJ whole genome shotgun (WGS) entry which is preliminary data.</text>
</comment>
<accession>A0A1C7M9J8</accession>
<protein>
    <submittedName>
        <fullName evidence="2">Uncharacterized protein</fullName>
    </submittedName>
</protein>
<gene>
    <name evidence="2" type="ORF">A0H81_06724</name>
</gene>
<evidence type="ECO:0000256" key="1">
    <source>
        <dbReference type="SAM" id="MobiDB-lite"/>
    </source>
</evidence>
<proteinExistence type="predicted"/>
<evidence type="ECO:0000313" key="3">
    <source>
        <dbReference type="Proteomes" id="UP000092993"/>
    </source>
</evidence>
<dbReference type="EMBL" id="LUGG01000007">
    <property type="protein sequence ID" value="OBZ73257.1"/>
    <property type="molecule type" value="Genomic_DNA"/>
</dbReference>
<sequence length="185" mass="21005">MQTQSNAEFFLKLSQEKRDHFAQGWRKLGEETIVVLFAGPDDSGKFEGATRRFLECIEILRLHGSKEYLEWVEYNVGQVQGLTQSVVDRSWLSWGRELVPHLVEEEEVEEEFVRRLGLLEPPNEGSGSGVLSQDLQEVDVEMREEIVDAREVEPVVQDTLQDAKEKSPSPTEPVAKKRCTGEGCS</sequence>
<organism evidence="2 3">
    <name type="scientific">Grifola frondosa</name>
    <name type="common">Maitake</name>
    <name type="synonym">Polyporus frondosus</name>
    <dbReference type="NCBI Taxonomy" id="5627"/>
    <lineage>
        <taxon>Eukaryota</taxon>
        <taxon>Fungi</taxon>
        <taxon>Dikarya</taxon>
        <taxon>Basidiomycota</taxon>
        <taxon>Agaricomycotina</taxon>
        <taxon>Agaricomycetes</taxon>
        <taxon>Polyporales</taxon>
        <taxon>Grifolaceae</taxon>
        <taxon>Grifola</taxon>
    </lineage>
</organism>
<keyword evidence="3" id="KW-1185">Reference proteome</keyword>
<name>A0A1C7M9J8_GRIFR</name>